<dbReference type="Proteomes" id="UP001236795">
    <property type="component" value="Unassembled WGS sequence"/>
</dbReference>
<protein>
    <submittedName>
        <fullName evidence="2">Uncharacterized protein</fullName>
    </submittedName>
</protein>
<accession>A0ABU0K8L1</accession>
<proteinExistence type="predicted"/>
<evidence type="ECO:0000313" key="2">
    <source>
        <dbReference type="EMBL" id="MDQ0485701.1"/>
    </source>
</evidence>
<sequence length="95" mass="10690">MIGGKVVDRRDVRRQRQLPRTGLRYDQPAALGALLRLDARLGTRHADRFTRPGGLWGRWVDALPLLRGNPGWASAALRARTDRQCDFANGWGDAR</sequence>
<dbReference type="InterPro" id="IPR046042">
    <property type="entry name" value="DUF6000"/>
</dbReference>
<feature type="compositionally biased region" description="Basic and acidic residues" evidence="1">
    <location>
        <begin position="1"/>
        <end position="11"/>
    </location>
</feature>
<comment type="caution">
    <text evidence="2">The sequence shown here is derived from an EMBL/GenBank/DDBJ whole genome shotgun (WGS) entry which is preliminary data.</text>
</comment>
<reference evidence="2 3" key="1">
    <citation type="submission" date="2023-07" db="EMBL/GenBank/DDBJ databases">
        <title>Genomic Encyclopedia of Type Strains, Phase IV (KMG-IV): sequencing the most valuable type-strain genomes for metagenomic binning, comparative biology and taxonomic classification.</title>
        <authorList>
            <person name="Goeker M."/>
        </authorList>
    </citation>
    <scope>NUCLEOTIDE SEQUENCE [LARGE SCALE GENOMIC DNA]</scope>
    <source>
        <strain evidence="2 3">DSM 40573</strain>
    </source>
</reference>
<dbReference type="Pfam" id="PF19463">
    <property type="entry name" value="DUF6000"/>
    <property type="match status" value="1"/>
</dbReference>
<dbReference type="RefSeq" id="WP_161232131.1">
    <property type="nucleotide sequence ID" value="NZ_JAUSWC010000002.1"/>
</dbReference>
<evidence type="ECO:0000313" key="3">
    <source>
        <dbReference type="Proteomes" id="UP001236795"/>
    </source>
</evidence>
<dbReference type="EMBL" id="JAUSWC010000002">
    <property type="protein sequence ID" value="MDQ0485701.1"/>
    <property type="molecule type" value="Genomic_DNA"/>
</dbReference>
<name>A0ABU0K8L1_9ACTN</name>
<feature type="region of interest" description="Disordered" evidence="1">
    <location>
        <begin position="1"/>
        <end position="20"/>
    </location>
</feature>
<evidence type="ECO:0000256" key="1">
    <source>
        <dbReference type="SAM" id="MobiDB-lite"/>
    </source>
</evidence>
<gene>
    <name evidence="2" type="ORF">QO019_000532</name>
</gene>
<organism evidence="2 3">
    <name type="scientific">Streptomyces thermodiastaticus</name>
    <dbReference type="NCBI Taxonomy" id="44061"/>
    <lineage>
        <taxon>Bacteria</taxon>
        <taxon>Bacillati</taxon>
        <taxon>Actinomycetota</taxon>
        <taxon>Actinomycetes</taxon>
        <taxon>Kitasatosporales</taxon>
        <taxon>Streptomycetaceae</taxon>
        <taxon>Streptomyces</taxon>
    </lineage>
</organism>
<keyword evidence="3" id="KW-1185">Reference proteome</keyword>